<keyword evidence="5" id="KW-0539">Nucleus</keyword>
<accession>A0A673BCV7</accession>
<evidence type="ECO:0000256" key="1">
    <source>
        <dbReference type="ARBA" id="ARBA00004123"/>
    </source>
</evidence>
<dbReference type="PANTHER" id="PTHR15491">
    <property type="match status" value="1"/>
</dbReference>
<evidence type="ECO:0000256" key="2">
    <source>
        <dbReference type="ARBA" id="ARBA00022723"/>
    </source>
</evidence>
<protein>
    <recommendedName>
        <fullName evidence="7">Matrin-type domain-containing protein</fullName>
    </recommendedName>
</protein>
<dbReference type="InterPro" id="IPR000690">
    <property type="entry name" value="Matrin/U1-C_Znf_C2H2"/>
</dbReference>
<evidence type="ECO:0000256" key="4">
    <source>
        <dbReference type="ARBA" id="ARBA00022833"/>
    </source>
</evidence>
<reference evidence="8" key="1">
    <citation type="submission" date="2019-06" db="EMBL/GenBank/DDBJ databases">
        <authorList>
            <consortium name="Wellcome Sanger Institute Data Sharing"/>
        </authorList>
    </citation>
    <scope>NUCLEOTIDE SEQUENCE [LARGE SCALE GENOMIC DNA]</scope>
</reference>
<reference evidence="8" key="2">
    <citation type="submission" date="2025-08" db="UniProtKB">
        <authorList>
            <consortium name="Ensembl"/>
        </authorList>
    </citation>
    <scope>IDENTIFICATION</scope>
</reference>
<organism evidence="8 9">
    <name type="scientific">Sphaeramia orbicularis</name>
    <name type="common">orbiculate cardinalfish</name>
    <dbReference type="NCBI Taxonomy" id="375764"/>
    <lineage>
        <taxon>Eukaryota</taxon>
        <taxon>Metazoa</taxon>
        <taxon>Chordata</taxon>
        <taxon>Craniata</taxon>
        <taxon>Vertebrata</taxon>
        <taxon>Euteleostomi</taxon>
        <taxon>Actinopterygii</taxon>
        <taxon>Neopterygii</taxon>
        <taxon>Teleostei</taxon>
        <taxon>Neoteleostei</taxon>
        <taxon>Acanthomorphata</taxon>
        <taxon>Gobiaria</taxon>
        <taxon>Kurtiformes</taxon>
        <taxon>Apogonoidei</taxon>
        <taxon>Apogonidae</taxon>
        <taxon>Apogoninae</taxon>
        <taxon>Sphaeramia</taxon>
    </lineage>
</organism>
<evidence type="ECO:0000256" key="6">
    <source>
        <dbReference type="SAM" id="MobiDB-lite"/>
    </source>
</evidence>
<dbReference type="Ensembl" id="ENSSORT00005040616.1">
    <property type="protein sequence ID" value="ENSSORP00005039605.1"/>
    <property type="gene ID" value="ENSSORG00005018463.1"/>
</dbReference>
<comment type="subcellular location">
    <subcellularLocation>
        <location evidence="1">Nucleus</location>
    </subcellularLocation>
</comment>
<feature type="compositionally biased region" description="Basic and acidic residues" evidence="6">
    <location>
        <begin position="1"/>
        <end position="11"/>
    </location>
</feature>
<sequence>DVKEEEEKGGADTEAPPPGSSDPPLSSDKVVSTWVQSDVLKADAEERSRDDVHADSAGQEQEEVLDRGVEEGPEEVETWGGAHRKVDSKRRRDQLGPGPGPEVKRSRSQSPCVSSDFKLPPFTPNTPLGAEFVVPKSGFYCNLCCLFYQRESTAKEEHCSSHRHYSNLQKYYQKLQQKQLGGSTGTEGATVSDLD</sequence>
<dbReference type="AlphaFoldDB" id="A0A673BCV7"/>
<dbReference type="Proteomes" id="UP000472271">
    <property type="component" value="Chromosome 18"/>
</dbReference>
<proteinExistence type="predicted"/>
<name>A0A673BCV7_9TELE</name>
<dbReference type="GO" id="GO:0003676">
    <property type="term" value="F:nucleic acid binding"/>
    <property type="evidence" value="ECO:0007669"/>
    <property type="project" value="InterPro"/>
</dbReference>
<keyword evidence="2" id="KW-0479">Metal-binding</keyword>
<dbReference type="InterPro" id="IPR026811">
    <property type="entry name" value="CIZ1"/>
</dbReference>
<reference evidence="8" key="3">
    <citation type="submission" date="2025-09" db="UniProtKB">
        <authorList>
            <consortium name="Ensembl"/>
        </authorList>
    </citation>
    <scope>IDENTIFICATION</scope>
</reference>
<keyword evidence="9" id="KW-1185">Reference proteome</keyword>
<keyword evidence="3" id="KW-0863">Zinc-finger</keyword>
<feature type="domain" description="Matrin-type" evidence="7">
    <location>
        <begin position="139"/>
        <end position="170"/>
    </location>
</feature>
<evidence type="ECO:0000313" key="8">
    <source>
        <dbReference type="Ensembl" id="ENSSORP00005039605.1"/>
    </source>
</evidence>
<evidence type="ECO:0000256" key="3">
    <source>
        <dbReference type="ARBA" id="ARBA00022771"/>
    </source>
</evidence>
<feature type="compositionally biased region" description="Basic residues" evidence="6">
    <location>
        <begin position="82"/>
        <end position="92"/>
    </location>
</feature>
<dbReference type="GO" id="GO:0005634">
    <property type="term" value="C:nucleus"/>
    <property type="evidence" value="ECO:0007669"/>
    <property type="project" value="UniProtKB-SubCell"/>
</dbReference>
<evidence type="ECO:0000313" key="9">
    <source>
        <dbReference type="Proteomes" id="UP000472271"/>
    </source>
</evidence>
<dbReference type="GO" id="GO:0008270">
    <property type="term" value="F:zinc ion binding"/>
    <property type="evidence" value="ECO:0007669"/>
    <property type="project" value="UniProtKB-KW"/>
</dbReference>
<keyword evidence="4" id="KW-0862">Zinc</keyword>
<dbReference type="PANTHER" id="PTHR15491:SF9">
    <property type="entry name" value="CIP1-INTERACTING ZINC FINGER PROTEIN"/>
    <property type="match status" value="1"/>
</dbReference>
<evidence type="ECO:0000256" key="5">
    <source>
        <dbReference type="ARBA" id="ARBA00023242"/>
    </source>
</evidence>
<feature type="compositionally biased region" description="Basic and acidic residues" evidence="6">
    <location>
        <begin position="40"/>
        <end position="54"/>
    </location>
</feature>
<evidence type="ECO:0000259" key="7">
    <source>
        <dbReference type="PROSITE" id="PS50171"/>
    </source>
</evidence>
<dbReference type="PROSITE" id="PS50171">
    <property type="entry name" value="ZF_MATRIN"/>
    <property type="match status" value="1"/>
</dbReference>
<feature type="region of interest" description="Disordered" evidence="6">
    <location>
        <begin position="1"/>
        <end position="123"/>
    </location>
</feature>